<dbReference type="SUPFAM" id="SSF47413">
    <property type="entry name" value="lambda repressor-like DNA-binding domains"/>
    <property type="match status" value="1"/>
</dbReference>
<dbReference type="Pfam" id="PF01381">
    <property type="entry name" value="HTH_3"/>
    <property type="match status" value="1"/>
</dbReference>
<dbReference type="PATRIC" id="fig|86416.3.peg.889"/>
<protein>
    <submittedName>
        <fullName evidence="2">Putative transcriptional regulator</fullName>
    </submittedName>
</protein>
<dbReference type="GO" id="GO:0003677">
    <property type="term" value="F:DNA binding"/>
    <property type="evidence" value="ECO:0007669"/>
    <property type="project" value="InterPro"/>
</dbReference>
<dbReference type="STRING" id="86416.Clopa_0900"/>
<dbReference type="Gene3D" id="1.10.260.40">
    <property type="entry name" value="lambda repressor-like DNA-binding domains"/>
    <property type="match status" value="1"/>
</dbReference>
<dbReference type="HOGENOM" id="CLU_187477_0_0_9"/>
<dbReference type="RefSeq" id="WP_015614241.1">
    <property type="nucleotide sequence ID" value="NC_021182.1"/>
</dbReference>
<gene>
    <name evidence="2" type="ORF">Clopa_0900</name>
</gene>
<dbReference type="AlphaFoldDB" id="R4JYL1"/>
<reference evidence="2 3" key="1">
    <citation type="submission" date="2012-01" db="EMBL/GenBank/DDBJ databases">
        <title>Complete sequence of chromosome of Clostridium pasteurianum BC1.</title>
        <authorList>
            <consortium name="US DOE Joint Genome Institute"/>
            <person name="Lucas S."/>
            <person name="Han J."/>
            <person name="Lapidus A."/>
            <person name="Cheng J.-F."/>
            <person name="Goodwin L."/>
            <person name="Pitluck S."/>
            <person name="Peters L."/>
            <person name="Mikhailova N."/>
            <person name="Teshima H."/>
            <person name="Detter J.C."/>
            <person name="Han C."/>
            <person name="Tapia R."/>
            <person name="Land M."/>
            <person name="Hauser L."/>
            <person name="Kyrpides N."/>
            <person name="Ivanova N."/>
            <person name="Pagani I."/>
            <person name="Dunn J."/>
            <person name="Taghavi S."/>
            <person name="Francis A."/>
            <person name="van der Lelie D."/>
            <person name="Woyke T."/>
        </authorList>
    </citation>
    <scope>NUCLEOTIDE SEQUENCE [LARGE SCALE GENOMIC DNA]</scope>
    <source>
        <strain evidence="2 3">BC1</strain>
    </source>
</reference>
<name>R4JYL1_CLOPA</name>
<sequence>MYKIFKEKTLNYKWNNWMKFLRDLNKWTKKEAAERCMTDIKLYGMWENGVHTPRKESQKNIAKAFGVRVEDLFIDIPKKSLFIMVICFSLT</sequence>
<dbReference type="EMBL" id="CP003261">
    <property type="protein sequence ID" value="AGK95917.1"/>
    <property type="molecule type" value="Genomic_DNA"/>
</dbReference>
<evidence type="ECO:0000313" key="2">
    <source>
        <dbReference type="EMBL" id="AGK95917.1"/>
    </source>
</evidence>
<dbReference type="InterPro" id="IPR010982">
    <property type="entry name" value="Lambda_DNA-bd_dom_sf"/>
</dbReference>
<dbReference type="OrthoDB" id="1913717at2"/>
<dbReference type="InterPro" id="IPR001387">
    <property type="entry name" value="Cro/C1-type_HTH"/>
</dbReference>
<dbReference type="PROSITE" id="PS50943">
    <property type="entry name" value="HTH_CROC1"/>
    <property type="match status" value="1"/>
</dbReference>
<dbReference type="eggNOG" id="ENOG5030VP4">
    <property type="taxonomic scope" value="Bacteria"/>
</dbReference>
<feature type="domain" description="HTH cro/C1-type" evidence="1">
    <location>
        <begin position="18"/>
        <end position="72"/>
    </location>
</feature>
<dbReference type="SMART" id="SM00530">
    <property type="entry name" value="HTH_XRE"/>
    <property type="match status" value="1"/>
</dbReference>
<evidence type="ECO:0000313" key="3">
    <source>
        <dbReference type="Proteomes" id="UP000013523"/>
    </source>
</evidence>
<dbReference type="Proteomes" id="UP000013523">
    <property type="component" value="Chromosome"/>
</dbReference>
<organism evidence="2 3">
    <name type="scientific">Clostridium pasteurianum BC1</name>
    <dbReference type="NCBI Taxonomy" id="86416"/>
    <lineage>
        <taxon>Bacteria</taxon>
        <taxon>Bacillati</taxon>
        <taxon>Bacillota</taxon>
        <taxon>Clostridia</taxon>
        <taxon>Eubacteriales</taxon>
        <taxon>Clostridiaceae</taxon>
        <taxon>Clostridium</taxon>
    </lineage>
</organism>
<dbReference type="CDD" id="cd00093">
    <property type="entry name" value="HTH_XRE"/>
    <property type="match status" value="1"/>
</dbReference>
<keyword evidence="3" id="KW-1185">Reference proteome</keyword>
<evidence type="ECO:0000259" key="1">
    <source>
        <dbReference type="PROSITE" id="PS50943"/>
    </source>
</evidence>
<dbReference type="KEGG" id="cpas:Clopa_0900"/>
<accession>R4JYL1</accession>
<proteinExistence type="predicted"/>